<keyword evidence="2 5" id="KW-0812">Transmembrane</keyword>
<comment type="subcellular location">
    <subcellularLocation>
        <location evidence="1">Cell membrane</location>
        <topology evidence="1">Single-pass membrane protein</topology>
    </subcellularLocation>
</comment>
<dbReference type="PANTHER" id="PTHR11860:SF87">
    <property type="entry name" value="CMRF35-LIKE MOLECULE 8"/>
    <property type="match status" value="1"/>
</dbReference>
<evidence type="ECO:0000256" key="4">
    <source>
        <dbReference type="SAM" id="MobiDB-lite"/>
    </source>
</evidence>
<dbReference type="InterPro" id="IPR013106">
    <property type="entry name" value="Ig_V-set"/>
</dbReference>
<gene>
    <name evidence="7" type="ORF">H920_08049</name>
</gene>
<dbReference type="InterPro" id="IPR013783">
    <property type="entry name" value="Ig-like_fold"/>
</dbReference>
<proteinExistence type="predicted"/>
<feature type="domain" description="Immunoglobulin V-set" evidence="6">
    <location>
        <begin position="4"/>
        <end position="42"/>
    </location>
</feature>
<evidence type="ECO:0000256" key="2">
    <source>
        <dbReference type="ARBA" id="ARBA00022692"/>
    </source>
</evidence>
<keyword evidence="8" id="KW-1185">Reference proteome</keyword>
<dbReference type="InterPro" id="IPR050671">
    <property type="entry name" value="CD300_family_receptors"/>
</dbReference>
<dbReference type="InterPro" id="IPR036179">
    <property type="entry name" value="Ig-like_dom_sf"/>
</dbReference>
<evidence type="ECO:0000313" key="7">
    <source>
        <dbReference type="EMBL" id="KFO30529.1"/>
    </source>
</evidence>
<keyword evidence="5" id="KW-1133">Transmembrane helix</keyword>
<evidence type="ECO:0000256" key="5">
    <source>
        <dbReference type="SAM" id="Phobius"/>
    </source>
</evidence>
<evidence type="ECO:0000313" key="8">
    <source>
        <dbReference type="Proteomes" id="UP000028990"/>
    </source>
</evidence>
<dbReference type="Proteomes" id="UP000028990">
    <property type="component" value="Unassembled WGS sequence"/>
</dbReference>
<organism evidence="7 8">
    <name type="scientific">Fukomys damarensis</name>
    <name type="common">Damaraland mole rat</name>
    <name type="synonym">Cryptomys damarensis</name>
    <dbReference type="NCBI Taxonomy" id="885580"/>
    <lineage>
        <taxon>Eukaryota</taxon>
        <taxon>Metazoa</taxon>
        <taxon>Chordata</taxon>
        <taxon>Craniata</taxon>
        <taxon>Vertebrata</taxon>
        <taxon>Euteleostomi</taxon>
        <taxon>Mammalia</taxon>
        <taxon>Eutheria</taxon>
        <taxon>Euarchontoglires</taxon>
        <taxon>Glires</taxon>
        <taxon>Rodentia</taxon>
        <taxon>Hystricomorpha</taxon>
        <taxon>Bathyergidae</taxon>
        <taxon>Fukomys</taxon>
    </lineage>
</organism>
<feature type="transmembrane region" description="Helical" evidence="5">
    <location>
        <begin position="111"/>
        <end position="131"/>
    </location>
</feature>
<keyword evidence="3 5" id="KW-0472">Membrane</keyword>
<sequence length="242" mass="26557">MRKATSGRVTIRDHPANRSFTVTLESLTLEDEGTYSCGVDKPWLDSTFKVVVSVLPAARSTPAPIVTAARTSTTTTKVTTVSFTSHGGRSSTHSSSSQENQQNVRDLRLPVLFSLLAVLLLLLVGLSLLAWRIWQRRLKGGDPSGPSQNPRQAGERWEPQYANLQLHTWSRREGPVTPRQVEVEYSTVAVAREDLHCTSVVFDSQKEDSNANGAPRQGPQKEEPEYSVVKKPGNCLLGPSPP</sequence>
<dbReference type="Pfam" id="PF07686">
    <property type="entry name" value="V-set"/>
    <property type="match status" value="1"/>
</dbReference>
<feature type="region of interest" description="Disordered" evidence="4">
    <location>
        <begin position="82"/>
        <end position="101"/>
    </location>
</feature>
<name>A0A091DEF3_FUKDA</name>
<dbReference type="AlphaFoldDB" id="A0A091DEF3"/>
<accession>A0A091DEF3</accession>
<dbReference type="PANTHER" id="PTHR11860">
    <property type="entry name" value="POLYMERIC-IMMUNOGLOBULIN RECEPTOR"/>
    <property type="match status" value="1"/>
</dbReference>
<dbReference type="Pfam" id="PF15330">
    <property type="entry name" value="SIT"/>
    <property type="match status" value="1"/>
</dbReference>
<dbReference type="eggNOG" id="ENOG502S7MA">
    <property type="taxonomic scope" value="Eukaryota"/>
</dbReference>
<feature type="region of interest" description="Disordered" evidence="4">
    <location>
        <begin position="201"/>
        <end position="242"/>
    </location>
</feature>
<dbReference type="EMBL" id="KN122402">
    <property type="protein sequence ID" value="KFO30529.1"/>
    <property type="molecule type" value="Genomic_DNA"/>
</dbReference>
<protein>
    <submittedName>
        <fullName evidence="7">CMRF35-like molecule 8</fullName>
    </submittedName>
</protein>
<dbReference type="SUPFAM" id="SSF48726">
    <property type="entry name" value="Immunoglobulin"/>
    <property type="match status" value="1"/>
</dbReference>
<evidence type="ECO:0000256" key="3">
    <source>
        <dbReference type="ARBA" id="ARBA00023136"/>
    </source>
</evidence>
<evidence type="ECO:0000256" key="1">
    <source>
        <dbReference type="ARBA" id="ARBA00004162"/>
    </source>
</evidence>
<dbReference type="Gene3D" id="2.60.40.10">
    <property type="entry name" value="Immunoglobulins"/>
    <property type="match status" value="1"/>
</dbReference>
<dbReference type="GO" id="GO:0005886">
    <property type="term" value="C:plasma membrane"/>
    <property type="evidence" value="ECO:0007669"/>
    <property type="project" value="UniProtKB-SubCell"/>
</dbReference>
<evidence type="ECO:0000259" key="6">
    <source>
        <dbReference type="Pfam" id="PF07686"/>
    </source>
</evidence>
<dbReference type="GO" id="GO:0004888">
    <property type="term" value="F:transmembrane signaling receptor activity"/>
    <property type="evidence" value="ECO:0007669"/>
    <property type="project" value="TreeGrafter"/>
</dbReference>
<reference evidence="7 8" key="1">
    <citation type="submission" date="2013-11" db="EMBL/GenBank/DDBJ databases">
        <title>The Damaraland mole rat (Fukomys damarensis) genome and evolution of African mole rats.</title>
        <authorList>
            <person name="Gladyshev V.N."/>
            <person name="Fang X."/>
        </authorList>
    </citation>
    <scope>NUCLEOTIDE SEQUENCE [LARGE SCALE GENOMIC DNA]</scope>
    <source>
        <tissue evidence="7">Liver</tissue>
    </source>
</reference>
<feature type="compositionally biased region" description="Low complexity" evidence="4">
    <location>
        <begin position="82"/>
        <end position="97"/>
    </location>
</feature>